<reference evidence="3" key="1">
    <citation type="journal article" date="2018" name="Front. Microbiol.">
        <title>Genome-Based Analysis Reveals the Taxonomy and Diversity of the Family Idiomarinaceae.</title>
        <authorList>
            <person name="Liu Y."/>
            <person name="Lai Q."/>
            <person name="Shao Z."/>
        </authorList>
    </citation>
    <scope>NUCLEOTIDE SEQUENCE [LARGE SCALE GENOMIC DNA]</scope>
    <source>
        <strain evidence="3">R22</strain>
    </source>
</reference>
<evidence type="ECO:0000313" key="3">
    <source>
        <dbReference type="Proteomes" id="UP000288058"/>
    </source>
</evidence>
<evidence type="ECO:0000313" key="2">
    <source>
        <dbReference type="EMBL" id="RUO73489.1"/>
    </source>
</evidence>
<feature type="coiled-coil region" evidence="1">
    <location>
        <begin position="10"/>
        <end position="40"/>
    </location>
</feature>
<name>A0A432Z6P1_9GAMM</name>
<dbReference type="InterPro" id="IPR038338">
    <property type="entry name" value="PriC_sf"/>
</dbReference>
<evidence type="ECO:0000256" key="1">
    <source>
        <dbReference type="SAM" id="Coils"/>
    </source>
</evidence>
<feature type="coiled-coil region" evidence="1">
    <location>
        <begin position="149"/>
        <end position="176"/>
    </location>
</feature>
<comment type="caution">
    <text evidence="2">The sequence shown here is derived from an EMBL/GenBank/DDBJ whole genome shotgun (WGS) entry which is preliminary data.</text>
</comment>
<dbReference type="EMBL" id="PIQC01000001">
    <property type="protein sequence ID" value="RUO73489.1"/>
    <property type="molecule type" value="Genomic_DNA"/>
</dbReference>
<dbReference type="InterPro" id="IPR010890">
    <property type="entry name" value="PriC"/>
</dbReference>
<organism evidence="2 3">
    <name type="scientific">Idiomarina ramblicola</name>
    <dbReference type="NCBI Taxonomy" id="263724"/>
    <lineage>
        <taxon>Bacteria</taxon>
        <taxon>Pseudomonadati</taxon>
        <taxon>Pseudomonadota</taxon>
        <taxon>Gammaproteobacteria</taxon>
        <taxon>Alteromonadales</taxon>
        <taxon>Idiomarinaceae</taxon>
        <taxon>Idiomarina</taxon>
    </lineage>
</organism>
<dbReference type="Proteomes" id="UP000288058">
    <property type="component" value="Unassembled WGS sequence"/>
</dbReference>
<gene>
    <name evidence="2" type="ORF">CWI78_03395</name>
</gene>
<dbReference type="RefSeq" id="WP_126780249.1">
    <property type="nucleotide sequence ID" value="NZ_PIQC01000001.1"/>
</dbReference>
<protein>
    <submittedName>
        <fullName evidence="2">Primosomal replication protein C</fullName>
    </submittedName>
</protein>
<proteinExistence type="predicted"/>
<dbReference type="AlphaFoldDB" id="A0A432Z6P1"/>
<keyword evidence="1" id="KW-0175">Coiled coil</keyword>
<keyword evidence="3" id="KW-1185">Reference proteome</keyword>
<dbReference type="OrthoDB" id="6238457at2"/>
<accession>A0A432Z6P1</accession>
<dbReference type="Pfam" id="PF07445">
    <property type="entry name" value="PriC"/>
    <property type="match status" value="1"/>
</dbReference>
<dbReference type="Gene3D" id="1.20.1270.340">
    <property type="match status" value="1"/>
</dbReference>
<sequence>MRDTLNITSIQHIEQLLSTLQEQAEQIDEKNRQKQREMSENWFSESLFSQRSNLAVDYVMETKTLFLQLQQSINQNAQRYLAEKLSLQLEALNTAFRTNKPPKQKQDYRITAQNKIQQMHQQLVTYRDYERRLTENLNTAVAGNNSTLIQSAQQRLNRCQMAIDTLEKKISRYEEG</sequence>